<accession>A2E3I4</accession>
<sequence>MQIELSILKTSLDRSLKEFEEECKHNMQLIKDSKTNIVKLSELERTNAELRNHNETISSVSVLRTSPVSPFLQESSIISDHPEHKKALRLISKMWLMKNIEYDRK</sequence>
<dbReference type="EMBL" id="DS113296">
    <property type="protein sequence ID" value="EAY12750.1"/>
    <property type="molecule type" value="Genomic_DNA"/>
</dbReference>
<dbReference type="AlphaFoldDB" id="A2E3I4"/>
<name>A2E3I4_TRIV3</name>
<evidence type="ECO:0000313" key="2">
    <source>
        <dbReference type="Proteomes" id="UP000001542"/>
    </source>
</evidence>
<dbReference type="KEGG" id="tva:4770703"/>
<gene>
    <name evidence="1" type="ORF">TVAG_400760</name>
</gene>
<dbReference type="SMR" id="A2E3I4"/>
<organism evidence="1 2">
    <name type="scientific">Trichomonas vaginalis (strain ATCC PRA-98 / G3)</name>
    <dbReference type="NCBI Taxonomy" id="412133"/>
    <lineage>
        <taxon>Eukaryota</taxon>
        <taxon>Metamonada</taxon>
        <taxon>Parabasalia</taxon>
        <taxon>Trichomonadida</taxon>
        <taxon>Trichomonadidae</taxon>
        <taxon>Trichomonas</taxon>
    </lineage>
</organism>
<dbReference type="InParanoid" id="A2E3I4"/>
<evidence type="ECO:0000313" key="1">
    <source>
        <dbReference type="EMBL" id="EAY12750.1"/>
    </source>
</evidence>
<dbReference type="VEuPathDB" id="TrichDB:TVAG_400760"/>
<keyword evidence="2" id="KW-1185">Reference proteome</keyword>
<dbReference type="RefSeq" id="XP_001324973.1">
    <property type="nucleotide sequence ID" value="XM_001324938.1"/>
</dbReference>
<reference evidence="1" key="2">
    <citation type="journal article" date="2007" name="Science">
        <title>Draft genome sequence of the sexually transmitted pathogen Trichomonas vaginalis.</title>
        <authorList>
            <person name="Carlton J.M."/>
            <person name="Hirt R.P."/>
            <person name="Silva J.C."/>
            <person name="Delcher A.L."/>
            <person name="Schatz M."/>
            <person name="Zhao Q."/>
            <person name="Wortman J.R."/>
            <person name="Bidwell S.L."/>
            <person name="Alsmark U.C.M."/>
            <person name="Besteiro S."/>
            <person name="Sicheritz-Ponten T."/>
            <person name="Noel C.J."/>
            <person name="Dacks J.B."/>
            <person name="Foster P.G."/>
            <person name="Simillion C."/>
            <person name="Van de Peer Y."/>
            <person name="Miranda-Saavedra D."/>
            <person name="Barton G.J."/>
            <person name="Westrop G.D."/>
            <person name="Mueller S."/>
            <person name="Dessi D."/>
            <person name="Fiori P.L."/>
            <person name="Ren Q."/>
            <person name="Paulsen I."/>
            <person name="Zhang H."/>
            <person name="Bastida-Corcuera F.D."/>
            <person name="Simoes-Barbosa A."/>
            <person name="Brown M.T."/>
            <person name="Hayes R.D."/>
            <person name="Mukherjee M."/>
            <person name="Okumura C.Y."/>
            <person name="Schneider R."/>
            <person name="Smith A.J."/>
            <person name="Vanacova S."/>
            <person name="Villalvazo M."/>
            <person name="Haas B.J."/>
            <person name="Pertea M."/>
            <person name="Feldblyum T.V."/>
            <person name="Utterback T.R."/>
            <person name="Shu C.L."/>
            <person name="Osoegawa K."/>
            <person name="de Jong P.J."/>
            <person name="Hrdy I."/>
            <person name="Horvathova L."/>
            <person name="Zubacova Z."/>
            <person name="Dolezal P."/>
            <person name="Malik S.B."/>
            <person name="Logsdon J.M. Jr."/>
            <person name="Henze K."/>
            <person name="Gupta A."/>
            <person name="Wang C.C."/>
            <person name="Dunne R.L."/>
            <person name="Upcroft J.A."/>
            <person name="Upcroft P."/>
            <person name="White O."/>
            <person name="Salzberg S.L."/>
            <person name="Tang P."/>
            <person name="Chiu C.-H."/>
            <person name="Lee Y.-S."/>
            <person name="Embley T.M."/>
            <person name="Coombs G.H."/>
            <person name="Mottram J.C."/>
            <person name="Tachezy J."/>
            <person name="Fraser-Liggett C.M."/>
            <person name="Johnson P.J."/>
        </authorList>
    </citation>
    <scope>NUCLEOTIDE SEQUENCE [LARGE SCALE GENOMIC DNA]</scope>
    <source>
        <strain evidence="1">G3</strain>
    </source>
</reference>
<dbReference type="VEuPathDB" id="TrichDB:TVAGG3_0647820"/>
<reference evidence="1" key="1">
    <citation type="submission" date="2006-10" db="EMBL/GenBank/DDBJ databases">
        <authorList>
            <person name="Amadeo P."/>
            <person name="Zhao Q."/>
            <person name="Wortman J."/>
            <person name="Fraser-Liggett C."/>
            <person name="Carlton J."/>
        </authorList>
    </citation>
    <scope>NUCLEOTIDE SEQUENCE</scope>
    <source>
        <strain evidence="1">G3</strain>
    </source>
</reference>
<proteinExistence type="predicted"/>
<dbReference type="Proteomes" id="UP000001542">
    <property type="component" value="Unassembled WGS sequence"/>
</dbReference>
<protein>
    <submittedName>
        <fullName evidence="1">Uncharacterized protein</fullName>
    </submittedName>
</protein>